<evidence type="ECO:0000256" key="3">
    <source>
        <dbReference type="SAM" id="SignalP"/>
    </source>
</evidence>
<dbReference type="PROSITE" id="PS51304">
    <property type="entry name" value="GALECTIN"/>
    <property type="match status" value="1"/>
</dbReference>
<reference evidence="5" key="2">
    <citation type="submission" date="2025-09" db="UniProtKB">
        <authorList>
            <consortium name="Ensembl"/>
        </authorList>
    </citation>
    <scope>IDENTIFICATION</scope>
</reference>
<evidence type="ECO:0000313" key="6">
    <source>
        <dbReference type="Proteomes" id="UP000694545"/>
    </source>
</evidence>
<dbReference type="InterPro" id="IPR044156">
    <property type="entry name" value="Galectin-like"/>
</dbReference>
<dbReference type="OMA" id="NIFIPCS"/>
<dbReference type="Pfam" id="PF00337">
    <property type="entry name" value="Gal-bind_lectin"/>
    <property type="match status" value="1"/>
</dbReference>
<keyword evidence="1 2" id="KW-0430">Lectin</keyword>
<reference evidence="5" key="1">
    <citation type="submission" date="2025-08" db="UniProtKB">
        <authorList>
            <consortium name="Ensembl"/>
        </authorList>
    </citation>
    <scope>IDENTIFICATION</scope>
</reference>
<dbReference type="Gene3D" id="2.60.120.200">
    <property type="match status" value="1"/>
</dbReference>
<keyword evidence="3" id="KW-0732">Signal</keyword>
<dbReference type="PANTHER" id="PTHR11346">
    <property type="entry name" value="GALECTIN"/>
    <property type="match status" value="1"/>
</dbReference>
<accession>A0A8D2Q920</accession>
<name>A0A8D2Q920_VARKO</name>
<organism evidence="5 6">
    <name type="scientific">Varanus komodoensis</name>
    <name type="common">Komodo dragon</name>
    <dbReference type="NCBI Taxonomy" id="61221"/>
    <lineage>
        <taxon>Eukaryota</taxon>
        <taxon>Metazoa</taxon>
        <taxon>Chordata</taxon>
        <taxon>Craniata</taxon>
        <taxon>Vertebrata</taxon>
        <taxon>Euteleostomi</taxon>
        <taxon>Lepidosauria</taxon>
        <taxon>Squamata</taxon>
        <taxon>Bifurcata</taxon>
        <taxon>Unidentata</taxon>
        <taxon>Episquamata</taxon>
        <taxon>Toxicofera</taxon>
        <taxon>Anguimorpha</taxon>
        <taxon>Paleoanguimorpha</taxon>
        <taxon>Varanoidea</taxon>
        <taxon>Varanidae</taxon>
        <taxon>Varanus</taxon>
    </lineage>
</organism>
<dbReference type="Ensembl" id="ENSVKKT00000029234.1">
    <property type="protein sequence ID" value="ENSVKKP00000028552.1"/>
    <property type="gene ID" value="ENSVKKG00000018463.1"/>
</dbReference>
<dbReference type="SUPFAM" id="SSF49899">
    <property type="entry name" value="Concanavalin A-like lectins/glucanases"/>
    <property type="match status" value="1"/>
</dbReference>
<feature type="signal peptide" evidence="3">
    <location>
        <begin position="1"/>
        <end position="21"/>
    </location>
</feature>
<dbReference type="GO" id="GO:0030246">
    <property type="term" value="F:carbohydrate binding"/>
    <property type="evidence" value="ECO:0007669"/>
    <property type="project" value="UniProtKB-UniRule"/>
</dbReference>
<keyword evidence="6" id="KW-1185">Reference proteome</keyword>
<evidence type="ECO:0000313" key="5">
    <source>
        <dbReference type="Ensembl" id="ENSVKKP00000028552.1"/>
    </source>
</evidence>
<dbReference type="CDD" id="cd00070">
    <property type="entry name" value="GLECT"/>
    <property type="match status" value="1"/>
</dbReference>
<evidence type="ECO:0000259" key="4">
    <source>
        <dbReference type="PROSITE" id="PS51304"/>
    </source>
</evidence>
<feature type="domain" description="Galectin" evidence="4">
    <location>
        <begin position="16"/>
        <end position="151"/>
    </location>
</feature>
<dbReference type="AlphaFoldDB" id="A0A8D2Q920"/>
<dbReference type="SMART" id="SM00908">
    <property type="entry name" value="Gal-bind_lectin"/>
    <property type="match status" value="1"/>
</dbReference>
<dbReference type="SMART" id="SM00276">
    <property type="entry name" value="GLECT"/>
    <property type="match status" value="1"/>
</dbReference>
<evidence type="ECO:0000256" key="2">
    <source>
        <dbReference type="RuleBase" id="RU102079"/>
    </source>
</evidence>
<feature type="chain" id="PRO_5034701673" description="Galectin" evidence="3">
    <location>
        <begin position="22"/>
        <end position="151"/>
    </location>
</feature>
<dbReference type="PANTHER" id="PTHR11346:SF86">
    <property type="entry name" value="GALECTIN"/>
    <property type="match status" value="1"/>
</dbReference>
<dbReference type="InterPro" id="IPR013320">
    <property type="entry name" value="ConA-like_dom_sf"/>
</dbReference>
<evidence type="ECO:0000256" key="1">
    <source>
        <dbReference type="ARBA" id="ARBA00022734"/>
    </source>
</evidence>
<dbReference type="Proteomes" id="UP000694545">
    <property type="component" value="Unplaced"/>
</dbReference>
<proteinExistence type="predicted"/>
<protein>
    <recommendedName>
        <fullName evidence="2">Galectin</fullName>
    </recommendedName>
</protein>
<sequence length="151" mass="16993">MSGPSAFHFLLTSLLTVPVFPRNSRVTLSIAEACVPYNIFIPCSFSVTLLCDPVDNNTSKDVGLLLVVNFTEKSIIRDSRIAGKWGKEEKTIPYFPFTAEESFKMELFCEHQQIRILLDGRQLCSFSHRVQPIQRVTALQISGDVKLTKVV</sequence>
<dbReference type="InterPro" id="IPR001079">
    <property type="entry name" value="Galectin_CRD"/>
</dbReference>